<dbReference type="Gene3D" id="3.30.505.10">
    <property type="entry name" value="SH2 domain"/>
    <property type="match status" value="1"/>
</dbReference>
<dbReference type="InterPro" id="IPR050198">
    <property type="entry name" value="Non-receptor_tyrosine_kinases"/>
</dbReference>
<comment type="catalytic activity">
    <reaction evidence="9 13">
        <text>L-tyrosyl-[protein] + ATP = O-phospho-L-tyrosyl-[protein] + ADP + H(+)</text>
        <dbReference type="Rhea" id="RHEA:10596"/>
        <dbReference type="Rhea" id="RHEA-COMP:10136"/>
        <dbReference type="Rhea" id="RHEA-COMP:20101"/>
        <dbReference type="ChEBI" id="CHEBI:15378"/>
        <dbReference type="ChEBI" id="CHEBI:30616"/>
        <dbReference type="ChEBI" id="CHEBI:46858"/>
        <dbReference type="ChEBI" id="CHEBI:61978"/>
        <dbReference type="ChEBI" id="CHEBI:456216"/>
        <dbReference type="EC" id="2.7.10.2"/>
    </reaction>
</comment>
<dbReference type="InterPro" id="IPR001452">
    <property type="entry name" value="SH3_domain"/>
</dbReference>
<dbReference type="SUPFAM" id="SSF55550">
    <property type="entry name" value="SH2 domain"/>
    <property type="match status" value="1"/>
</dbReference>
<dbReference type="GO" id="GO:0004715">
    <property type="term" value="F:non-membrane spanning protein tyrosine kinase activity"/>
    <property type="evidence" value="ECO:0007669"/>
    <property type="project" value="UniProtKB-EC"/>
</dbReference>
<dbReference type="InterPro" id="IPR020635">
    <property type="entry name" value="Tyr_kinase_cat_dom"/>
</dbReference>
<dbReference type="SMART" id="SM00252">
    <property type="entry name" value="SH2"/>
    <property type="match status" value="1"/>
</dbReference>
<keyword evidence="2" id="KW-0597">Phosphoprotein</keyword>
<dbReference type="PROSITE" id="PS50002">
    <property type="entry name" value="SH3"/>
    <property type="match status" value="1"/>
</dbReference>
<evidence type="ECO:0000256" key="10">
    <source>
        <dbReference type="PROSITE-ProRule" id="PRU00191"/>
    </source>
</evidence>
<dbReference type="SUPFAM" id="SSF50044">
    <property type="entry name" value="SH3-domain"/>
    <property type="match status" value="1"/>
</dbReference>
<sequence length="707" mass="78203">MGGCVTRLGGRRNHQQQQRPVERKKQDEEEEEEEEVEDEPQPQPQPELELSNIGTVDCNDVEDVMDIKDVKVVADPNGSAECIPAAKAAQEKEVTSPRPQTRASCTSRSRPGLQQQQRGSRSNGGSRANSPQLLRQAVVAAASAAAAAATKTPEPRRTSLPLTVRCGVVAVSLDDVVRATTAASAGASPRRRCWGTETLVPLVQADGSRASSLKRLQQQQQPPQQAEVQSELIAMFDYAARTDGELSFSAGDLMQLIEFVDPNWCYVEHEVSQSRGYVPAALIAQRNSVDSKCWFVGPLPRKEAERQLLMPGNGNGSFLVRESETNKELYSLSVLHNDKARDRSTVKHYRIRQSTEVVDGVGCCRYFITSRKKFASLQSLIDNYSADADGLCCRLSGPCPRPVPTIADLSYETRDQWEIPRDQIHLVERLGAGQFGEVWRGLFNERHPVAVKMLRGGGMSRAEFLKEARIMKQLRHPKLVQLFAVCTEKDPMYIVTELMSRGSLLAHLRDAKPHELELSALIDIMAQIASGMAYLEAEKFIHRDLAARNILVGDNNSVKVADFGLSRAIGDGENGEYTAEQGTKFPIKWTSPEAALLGRFSIKSDVWSFGVVLFEIVTKGQVPYASMSNTETLTAVENGYRMPRPADCPQALYDLMLSCWNVQPDLRPTFAFLQANFDDFLPITESSYRPASRDDCGAATQSPSRQV</sequence>
<evidence type="ECO:0000256" key="4">
    <source>
        <dbReference type="ARBA" id="ARBA00022741"/>
    </source>
</evidence>
<keyword evidence="6 12" id="KW-0067">ATP-binding</keyword>
<keyword evidence="1 11" id="KW-0728">SH3 domain</keyword>
<keyword evidence="8 13" id="KW-0829">Tyrosine-protein kinase</keyword>
<feature type="domain" description="SH2" evidence="15">
    <location>
        <begin position="294"/>
        <end position="399"/>
    </location>
</feature>
<comment type="caution">
    <text evidence="18">The sequence shown here is derived from an EMBL/GenBank/DDBJ whole genome shotgun (WGS) entry which is preliminary data.</text>
</comment>
<feature type="compositionally biased region" description="Low complexity" evidence="14">
    <location>
        <begin position="107"/>
        <end position="127"/>
    </location>
</feature>
<dbReference type="SMART" id="SM00219">
    <property type="entry name" value="TyrKc"/>
    <property type="match status" value="1"/>
</dbReference>
<dbReference type="GO" id="GO:0005524">
    <property type="term" value="F:ATP binding"/>
    <property type="evidence" value="ECO:0007669"/>
    <property type="project" value="UniProtKB-UniRule"/>
</dbReference>
<evidence type="ECO:0000256" key="11">
    <source>
        <dbReference type="PROSITE-ProRule" id="PRU00192"/>
    </source>
</evidence>
<feature type="region of interest" description="Disordered" evidence="14">
    <location>
        <begin position="1"/>
        <end position="56"/>
    </location>
</feature>
<gene>
    <name evidence="18" type="ORF">BOX15_Mlig021893g1</name>
</gene>
<feature type="domain" description="SH3" evidence="16">
    <location>
        <begin position="227"/>
        <end position="288"/>
    </location>
</feature>
<dbReference type="Pfam" id="PF00017">
    <property type="entry name" value="SH2"/>
    <property type="match status" value="1"/>
</dbReference>
<dbReference type="InterPro" id="IPR036860">
    <property type="entry name" value="SH2_dom_sf"/>
</dbReference>
<dbReference type="EMBL" id="NIVC01000186">
    <property type="protein sequence ID" value="PAA88484.1"/>
    <property type="molecule type" value="Genomic_DNA"/>
</dbReference>
<name>A0A267GSR8_9PLAT</name>
<evidence type="ECO:0000256" key="9">
    <source>
        <dbReference type="ARBA" id="ARBA00051245"/>
    </source>
</evidence>
<dbReference type="InterPro" id="IPR000980">
    <property type="entry name" value="SH2"/>
</dbReference>
<evidence type="ECO:0000259" key="15">
    <source>
        <dbReference type="PROSITE" id="PS50001"/>
    </source>
</evidence>
<comment type="similarity">
    <text evidence="13">Belongs to the protein kinase superfamily. Tyr protein kinase family.</text>
</comment>
<evidence type="ECO:0000256" key="13">
    <source>
        <dbReference type="RuleBase" id="RU362096"/>
    </source>
</evidence>
<dbReference type="Pfam" id="PF00018">
    <property type="entry name" value="SH3_1"/>
    <property type="match status" value="1"/>
</dbReference>
<evidence type="ECO:0000256" key="12">
    <source>
        <dbReference type="PROSITE-ProRule" id="PRU10141"/>
    </source>
</evidence>
<proteinExistence type="inferred from homology"/>
<protein>
    <recommendedName>
        <fullName evidence="13">Tyrosine-protein kinase</fullName>
        <ecNumber evidence="13">2.7.10.2</ecNumber>
    </recommendedName>
</protein>
<dbReference type="PROSITE" id="PS00109">
    <property type="entry name" value="PROTEIN_KINASE_TYR"/>
    <property type="match status" value="1"/>
</dbReference>
<dbReference type="PRINTS" id="PR00401">
    <property type="entry name" value="SH2DOMAIN"/>
</dbReference>
<keyword evidence="5 13" id="KW-0418">Kinase</keyword>
<dbReference type="PROSITE" id="PS00107">
    <property type="entry name" value="PROTEIN_KINASE_ATP"/>
    <property type="match status" value="1"/>
</dbReference>
<dbReference type="InterPro" id="IPR036028">
    <property type="entry name" value="SH3-like_dom_sf"/>
</dbReference>
<evidence type="ECO:0000256" key="2">
    <source>
        <dbReference type="ARBA" id="ARBA00022553"/>
    </source>
</evidence>
<dbReference type="STRING" id="282301.A0A267GSR8"/>
<dbReference type="InterPro" id="IPR011009">
    <property type="entry name" value="Kinase-like_dom_sf"/>
</dbReference>
<dbReference type="Pfam" id="PF07714">
    <property type="entry name" value="PK_Tyr_Ser-Thr"/>
    <property type="match status" value="1"/>
</dbReference>
<feature type="compositionally biased region" description="Polar residues" evidence="14">
    <location>
        <begin position="97"/>
        <end position="106"/>
    </location>
</feature>
<dbReference type="InterPro" id="IPR000719">
    <property type="entry name" value="Prot_kinase_dom"/>
</dbReference>
<dbReference type="PANTHER" id="PTHR24418">
    <property type="entry name" value="TYROSINE-PROTEIN KINASE"/>
    <property type="match status" value="1"/>
</dbReference>
<dbReference type="PRINTS" id="PR00109">
    <property type="entry name" value="TYRKINASE"/>
</dbReference>
<evidence type="ECO:0000256" key="14">
    <source>
        <dbReference type="SAM" id="MobiDB-lite"/>
    </source>
</evidence>
<evidence type="ECO:0000256" key="1">
    <source>
        <dbReference type="ARBA" id="ARBA00022443"/>
    </source>
</evidence>
<dbReference type="AlphaFoldDB" id="A0A267GSR8"/>
<evidence type="ECO:0000256" key="3">
    <source>
        <dbReference type="ARBA" id="ARBA00022679"/>
    </source>
</evidence>
<dbReference type="Gene3D" id="1.10.510.10">
    <property type="entry name" value="Transferase(Phosphotransferase) domain 1"/>
    <property type="match status" value="1"/>
</dbReference>
<keyword evidence="4 12" id="KW-0547">Nucleotide-binding</keyword>
<evidence type="ECO:0000259" key="17">
    <source>
        <dbReference type="PROSITE" id="PS50011"/>
    </source>
</evidence>
<feature type="binding site" evidence="12">
    <location>
        <position position="452"/>
    </location>
    <ligand>
        <name>ATP</name>
        <dbReference type="ChEBI" id="CHEBI:30616"/>
    </ligand>
</feature>
<keyword evidence="7 10" id="KW-0727">SH2 domain</keyword>
<dbReference type="Proteomes" id="UP000215902">
    <property type="component" value="Unassembled WGS sequence"/>
</dbReference>
<evidence type="ECO:0000256" key="7">
    <source>
        <dbReference type="ARBA" id="ARBA00022999"/>
    </source>
</evidence>
<dbReference type="PROSITE" id="PS50011">
    <property type="entry name" value="PROTEIN_KINASE_DOM"/>
    <property type="match status" value="1"/>
</dbReference>
<evidence type="ECO:0000259" key="16">
    <source>
        <dbReference type="PROSITE" id="PS50002"/>
    </source>
</evidence>
<feature type="compositionally biased region" description="Acidic residues" evidence="14">
    <location>
        <begin position="28"/>
        <end position="40"/>
    </location>
</feature>
<evidence type="ECO:0000313" key="18">
    <source>
        <dbReference type="EMBL" id="PAA88484.1"/>
    </source>
</evidence>
<dbReference type="FunFam" id="1.10.510.10:FF:000399">
    <property type="entry name" value="Tyrosine-protein kinase"/>
    <property type="match status" value="1"/>
</dbReference>
<dbReference type="InterPro" id="IPR008266">
    <property type="entry name" value="Tyr_kinase_AS"/>
</dbReference>
<dbReference type="Gene3D" id="2.30.30.40">
    <property type="entry name" value="SH3 Domains"/>
    <property type="match status" value="1"/>
</dbReference>
<keyword evidence="3 13" id="KW-0808">Transferase</keyword>
<dbReference type="OrthoDB" id="4062651at2759"/>
<dbReference type="PROSITE" id="PS50001">
    <property type="entry name" value="SH2"/>
    <property type="match status" value="1"/>
</dbReference>
<evidence type="ECO:0000256" key="5">
    <source>
        <dbReference type="ARBA" id="ARBA00022777"/>
    </source>
</evidence>
<accession>A0A267GSR8</accession>
<dbReference type="SUPFAM" id="SSF56112">
    <property type="entry name" value="Protein kinase-like (PK-like)"/>
    <property type="match status" value="1"/>
</dbReference>
<evidence type="ECO:0000313" key="19">
    <source>
        <dbReference type="Proteomes" id="UP000215902"/>
    </source>
</evidence>
<feature type="domain" description="Protein kinase" evidence="17">
    <location>
        <begin position="424"/>
        <end position="681"/>
    </location>
</feature>
<dbReference type="SMART" id="SM00326">
    <property type="entry name" value="SH3"/>
    <property type="match status" value="1"/>
</dbReference>
<evidence type="ECO:0000256" key="8">
    <source>
        <dbReference type="ARBA" id="ARBA00023137"/>
    </source>
</evidence>
<organism evidence="18 19">
    <name type="scientific">Macrostomum lignano</name>
    <dbReference type="NCBI Taxonomy" id="282301"/>
    <lineage>
        <taxon>Eukaryota</taxon>
        <taxon>Metazoa</taxon>
        <taxon>Spiralia</taxon>
        <taxon>Lophotrochozoa</taxon>
        <taxon>Platyhelminthes</taxon>
        <taxon>Rhabditophora</taxon>
        <taxon>Macrostomorpha</taxon>
        <taxon>Macrostomida</taxon>
        <taxon>Macrostomidae</taxon>
        <taxon>Macrostomum</taxon>
    </lineage>
</organism>
<dbReference type="EC" id="2.7.10.2" evidence="13"/>
<dbReference type="FunFam" id="3.30.200.20:FF:000053">
    <property type="entry name" value="Tyrosine-protein kinase"/>
    <property type="match status" value="1"/>
</dbReference>
<keyword evidence="19" id="KW-1185">Reference proteome</keyword>
<reference evidence="18 19" key="1">
    <citation type="submission" date="2017-06" db="EMBL/GenBank/DDBJ databases">
        <title>A platform for efficient transgenesis in Macrostomum lignano, a flatworm model organism for stem cell research.</title>
        <authorList>
            <person name="Berezikov E."/>
        </authorList>
    </citation>
    <scope>NUCLEOTIDE SEQUENCE [LARGE SCALE GENOMIC DNA]</scope>
    <source>
        <strain evidence="18">DV1</strain>
        <tissue evidence="18">Whole organism</tissue>
    </source>
</reference>
<dbReference type="InterPro" id="IPR017441">
    <property type="entry name" value="Protein_kinase_ATP_BS"/>
</dbReference>
<feature type="region of interest" description="Disordered" evidence="14">
    <location>
        <begin position="87"/>
        <end position="129"/>
    </location>
</feature>
<dbReference type="InterPro" id="IPR001245">
    <property type="entry name" value="Ser-Thr/Tyr_kinase_cat_dom"/>
</dbReference>
<evidence type="ECO:0000256" key="6">
    <source>
        <dbReference type="ARBA" id="ARBA00022840"/>
    </source>
</evidence>